<comment type="caution">
    <text evidence="1">The sequence shown here is derived from an EMBL/GenBank/DDBJ whole genome shotgun (WGS) entry which is preliminary data.</text>
</comment>
<dbReference type="Proteomes" id="UP001162992">
    <property type="component" value="Chromosome 19"/>
</dbReference>
<evidence type="ECO:0000313" key="2">
    <source>
        <dbReference type="Proteomes" id="UP001162992"/>
    </source>
</evidence>
<keyword evidence="2" id="KW-1185">Reference proteome</keyword>
<gene>
    <name evidence="1" type="ORF">O6H91_19G007300</name>
</gene>
<dbReference type="EMBL" id="CM055110">
    <property type="protein sequence ID" value="KAJ7520472.1"/>
    <property type="molecule type" value="Genomic_DNA"/>
</dbReference>
<evidence type="ECO:0000313" key="1">
    <source>
        <dbReference type="EMBL" id="KAJ7520472.1"/>
    </source>
</evidence>
<proteinExistence type="predicted"/>
<organism evidence="1 2">
    <name type="scientific">Diphasiastrum complanatum</name>
    <name type="common">Issler's clubmoss</name>
    <name type="synonym">Lycopodium complanatum</name>
    <dbReference type="NCBI Taxonomy" id="34168"/>
    <lineage>
        <taxon>Eukaryota</taxon>
        <taxon>Viridiplantae</taxon>
        <taxon>Streptophyta</taxon>
        <taxon>Embryophyta</taxon>
        <taxon>Tracheophyta</taxon>
        <taxon>Lycopodiopsida</taxon>
        <taxon>Lycopodiales</taxon>
        <taxon>Lycopodiaceae</taxon>
        <taxon>Lycopodioideae</taxon>
        <taxon>Diphasiastrum</taxon>
    </lineage>
</organism>
<protein>
    <submittedName>
        <fullName evidence="1">Uncharacterized protein</fullName>
    </submittedName>
</protein>
<accession>A0ACC2AT75</accession>
<name>A0ACC2AT75_DIPCM</name>
<reference evidence="2" key="1">
    <citation type="journal article" date="2024" name="Proc. Natl. Acad. Sci. U.S.A.">
        <title>Extraordinary preservation of gene collinearity over three hundred million years revealed in homosporous lycophytes.</title>
        <authorList>
            <person name="Li C."/>
            <person name="Wickell D."/>
            <person name="Kuo L.Y."/>
            <person name="Chen X."/>
            <person name="Nie B."/>
            <person name="Liao X."/>
            <person name="Peng D."/>
            <person name="Ji J."/>
            <person name="Jenkins J."/>
            <person name="Williams M."/>
            <person name="Shu S."/>
            <person name="Plott C."/>
            <person name="Barry K."/>
            <person name="Rajasekar S."/>
            <person name="Grimwood J."/>
            <person name="Han X."/>
            <person name="Sun S."/>
            <person name="Hou Z."/>
            <person name="He W."/>
            <person name="Dai G."/>
            <person name="Sun C."/>
            <person name="Schmutz J."/>
            <person name="Leebens-Mack J.H."/>
            <person name="Li F.W."/>
            <person name="Wang L."/>
        </authorList>
    </citation>
    <scope>NUCLEOTIDE SEQUENCE [LARGE SCALE GENOMIC DNA]</scope>
    <source>
        <strain evidence="2">cv. PW_Plant_1</strain>
    </source>
</reference>
<sequence length="769" mass="85913">MASQVDGVWAWHARGCHMASGALTDQRQRKIVSWAGTSLSSITLGERLHSNQTLVSQNGVFALGFFSGSSNAIYLGLWFADTASSPKVWVANRDSPAPTSEVFLELSEEGNLILVDSKGKIFWMSATSGKEVKTAVLLDTGNLILKSNATASVVWQSFDYPTDTWLPEMKMTSKTTFTSWKSLINPASGRFSFIMHDYGALELLWNEYVSYYKSDSWIERPNRTYVDTTQNKTYVLILTFVSNATSSYYTWIGVDNQHFYIALGVDGVLIAYAWSEYLEEWFFLYSNPTNVCQVEHLCGPYGICDSNSLPFCKCPVYLTPVDPEGWDQNDWSMGCILQAQTSYDFSVTISNGINNSYNMCEKLCSRDCTCVGYMYSADSKCFLQHTPLVNGQNSPDFEGSILLKVSASDNPSPSQRGLNVASIVGGVAGLILLLLLVSVCLIIKSRTAVFRTSVSSRRAYQGFVKFSYKELQKATNNFSETLGAGGFGSVFAGRLMDNSLVAVKKLETRLTQGEKQFLAEVNTIGSIYHMNLVILRGYCAEDSHRLLVYERLTNGSLDSYIFKANSVGNQQLLDWNTRVGIALGTARGIAYLHEDCRDCIIHLDIKPENILLDDNFCAKVSDFGLAKLIGRECSGAITTMRGTRGYLAPEWLENMPITAKVDVYSYGMTVLEIISGRKNVDVKAELDRWYFPLWAYKQMKLGNFALLADERLDGRYDLEQLKKLVQVAIWCIQDEQSVRPAMRQVVKMLEGLIEVMEPPIPRSLTLLET</sequence>